<dbReference type="InParanoid" id="A0A165BQK9"/>
<dbReference type="STRING" id="1314785.A0A165BQK9"/>
<dbReference type="OrthoDB" id="2959034at2759"/>
<organism evidence="1 2">
    <name type="scientific">Laetiporus sulphureus 93-53</name>
    <dbReference type="NCBI Taxonomy" id="1314785"/>
    <lineage>
        <taxon>Eukaryota</taxon>
        <taxon>Fungi</taxon>
        <taxon>Dikarya</taxon>
        <taxon>Basidiomycota</taxon>
        <taxon>Agaricomycotina</taxon>
        <taxon>Agaricomycetes</taxon>
        <taxon>Polyporales</taxon>
        <taxon>Laetiporus</taxon>
    </lineage>
</organism>
<dbReference type="EMBL" id="KV427664">
    <property type="protein sequence ID" value="KZT01475.1"/>
    <property type="molecule type" value="Genomic_DNA"/>
</dbReference>
<reference evidence="1 2" key="1">
    <citation type="journal article" date="2016" name="Mol. Biol. Evol.">
        <title>Comparative Genomics of Early-Diverging Mushroom-Forming Fungi Provides Insights into the Origins of Lignocellulose Decay Capabilities.</title>
        <authorList>
            <person name="Nagy L.G."/>
            <person name="Riley R."/>
            <person name="Tritt A."/>
            <person name="Adam C."/>
            <person name="Daum C."/>
            <person name="Floudas D."/>
            <person name="Sun H."/>
            <person name="Yadav J.S."/>
            <person name="Pangilinan J."/>
            <person name="Larsson K.H."/>
            <person name="Matsuura K."/>
            <person name="Barry K."/>
            <person name="Labutti K."/>
            <person name="Kuo R."/>
            <person name="Ohm R.A."/>
            <person name="Bhattacharya S.S."/>
            <person name="Shirouzu T."/>
            <person name="Yoshinaga Y."/>
            <person name="Martin F.M."/>
            <person name="Grigoriev I.V."/>
            <person name="Hibbett D.S."/>
        </authorList>
    </citation>
    <scope>NUCLEOTIDE SEQUENCE [LARGE SCALE GENOMIC DNA]</scope>
    <source>
        <strain evidence="1 2">93-53</strain>
    </source>
</reference>
<sequence>MDQAKALVSGFVHELVRQPERWNSADIILKGCFEACRSYNLSLSSLLQEQSAEGHTPLYWAVLRSAPRSSSSDLLSALMNAAAPLSSATMSEIRLACLLNSDQALFQRIRRMPAFYPLSGPERMLLGAVPPSDEIEVDELPGDEGRFAVYFRIPMFQKRLKVLKHVDLQFIARGRIWSLKFMVAGTENARVRPAATAGTWVITLSMLEHGKATWIDSRLIFDDLYEPVGSPASRRPRPLMGRRMGSQGSQTNWIRLKTGSSSQLIPDMQSSFLGVSLMGCPLLDSMQSHRSPCYDNNGCLLARLEARLSRPEADCVIC</sequence>
<protein>
    <submittedName>
        <fullName evidence="1">Uncharacterized protein</fullName>
    </submittedName>
</protein>
<evidence type="ECO:0000313" key="2">
    <source>
        <dbReference type="Proteomes" id="UP000076871"/>
    </source>
</evidence>
<dbReference type="RefSeq" id="XP_040759215.1">
    <property type="nucleotide sequence ID" value="XM_040905091.1"/>
</dbReference>
<accession>A0A165BQK9</accession>
<evidence type="ECO:0000313" key="1">
    <source>
        <dbReference type="EMBL" id="KZT01475.1"/>
    </source>
</evidence>
<dbReference type="AlphaFoldDB" id="A0A165BQK9"/>
<dbReference type="GeneID" id="63822121"/>
<proteinExistence type="predicted"/>
<gene>
    <name evidence="1" type="ORF">LAESUDRAFT_663965</name>
</gene>
<dbReference type="Proteomes" id="UP000076871">
    <property type="component" value="Unassembled WGS sequence"/>
</dbReference>
<keyword evidence="2" id="KW-1185">Reference proteome</keyword>
<name>A0A165BQK9_9APHY</name>